<keyword evidence="4" id="KW-1185">Reference proteome</keyword>
<accession>A0A387BGK1</accession>
<feature type="signal peptide" evidence="2">
    <location>
        <begin position="1"/>
        <end position="21"/>
    </location>
</feature>
<dbReference type="PANTHER" id="PTHR43649">
    <property type="entry name" value="ARABINOSE-BINDING PROTEIN-RELATED"/>
    <property type="match status" value="1"/>
</dbReference>
<dbReference type="SUPFAM" id="SSF53850">
    <property type="entry name" value="Periplasmic binding protein-like II"/>
    <property type="match status" value="1"/>
</dbReference>
<dbReference type="InterPro" id="IPR050490">
    <property type="entry name" value="Bact_solute-bd_prot1"/>
</dbReference>
<dbReference type="AlphaFoldDB" id="A0A387BGK1"/>
<dbReference type="EMBL" id="CP032627">
    <property type="protein sequence ID" value="AYG00137.1"/>
    <property type="molecule type" value="Genomic_DNA"/>
</dbReference>
<reference evidence="3 4" key="1">
    <citation type="submission" date="2018-09" db="EMBL/GenBank/DDBJ databases">
        <title>Genome sequencing of strain 1JSPR-7.</title>
        <authorList>
            <person name="Heo J."/>
            <person name="Kim S.-J."/>
            <person name="Kwon S.-W."/>
        </authorList>
    </citation>
    <scope>NUCLEOTIDE SEQUENCE [LARGE SCALE GENOMIC DNA]</scope>
    <source>
        <strain evidence="3 4">1JSPR-7</strain>
    </source>
</reference>
<dbReference type="Gene3D" id="3.40.190.10">
    <property type="entry name" value="Periplasmic binding protein-like II"/>
    <property type="match status" value="1"/>
</dbReference>
<organism evidence="3 4">
    <name type="scientific">Lactococcus allomyrinae</name>
    <dbReference type="NCBI Taxonomy" id="2419773"/>
    <lineage>
        <taxon>Bacteria</taxon>
        <taxon>Bacillati</taxon>
        <taxon>Bacillota</taxon>
        <taxon>Bacilli</taxon>
        <taxon>Lactobacillales</taxon>
        <taxon>Streptococcaceae</taxon>
        <taxon>Lactococcus</taxon>
    </lineage>
</organism>
<evidence type="ECO:0000313" key="4">
    <source>
        <dbReference type="Proteomes" id="UP000269374"/>
    </source>
</evidence>
<dbReference type="PANTHER" id="PTHR43649:SF33">
    <property type="entry name" value="POLYGALACTURONAN_RHAMNOGALACTURONAN-BINDING PROTEIN YTCQ"/>
    <property type="match status" value="1"/>
</dbReference>
<dbReference type="PROSITE" id="PS51257">
    <property type="entry name" value="PROKAR_LIPOPROTEIN"/>
    <property type="match status" value="1"/>
</dbReference>
<evidence type="ECO:0000313" key="3">
    <source>
        <dbReference type="EMBL" id="AYG00137.1"/>
    </source>
</evidence>
<dbReference type="Proteomes" id="UP000269374">
    <property type="component" value="Chromosome"/>
</dbReference>
<protein>
    <submittedName>
        <fullName evidence="3">Sugar ABC transporter substrate-binding protein</fullName>
    </submittedName>
</protein>
<evidence type="ECO:0000256" key="2">
    <source>
        <dbReference type="SAM" id="SignalP"/>
    </source>
</evidence>
<evidence type="ECO:0000256" key="1">
    <source>
        <dbReference type="ARBA" id="ARBA00022729"/>
    </source>
</evidence>
<sequence length="436" mass="47718">MKTSKKVILGTIALASAGLLAACGSSTSASKSSTPKATDKNINLWTFADMKPQIQEYEKENPNGFKIKETVIPYADFQTKLDKVLGTNKAPDMVALDAGFVSKYVDSGMLANLKPYGVKSATKDSFSYTLDIGKDSKGNQVAISYQAAPGAVYYRASLLQKYLGIAPDDQKAAQQAFSNWNQVEKTAETIKEKSGGKAYLFSSLQDMYMPAIGGRTEGWVSKDNKLQIDPSLLTNLDLMKTFVDKGLTQNTVGQNSDWFAGMSSDNIVAYSLPSWGLFYWLKDYSKGTAGDWRAIQGPQSYSWGGTWFGAVKGTKDEANAAKLAIYWSTDKKFQTWQASANTDFVADQKVDEAVAKDYDNNPVKGSPIGTQNPYSLFSEAAKNINGKIITKYDQNIQNLWINDVINPYANGKTTKDKALATFKADVKSAYPELTTD</sequence>
<dbReference type="KEGG" id="lact:D7I46_02970"/>
<dbReference type="RefSeq" id="WP_120771525.1">
    <property type="nucleotide sequence ID" value="NZ_CP032627.1"/>
</dbReference>
<proteinExistence type="predicted"/>
<dbReference type="OrthoDB" id="55273at2"/>
<gene>
    <name evidence="3" type="ORF">D7I46_02970</name>
</gene>
<feature type="chain" id="PRO_5038554103" evidence="2">
    <location>
        <begin position="22"/>
        <end position="436"/>
    </location>
</feature>
<name>A0A387BGK1_9LACT</name>
<keyword evidence="1 2" id="KW-0732">Signal</keyword>